<name>A0AAW2JWI7_SESRA</name>
<evidence type="ECO:0000256" key="1">
    <source>
        <dbReference type="SAM" id="MobiDB-lite"/>
    </source>
</evidence>
<reference evidence="2" key="1">
    <citation type="submission" date="2020-06" db="EMBL/GenBank/DDBJ databases">
        <authorList>
            <person name="Li T."/>
            <person name="Hu X."/>
            <person name="Zhang T."/>
            <person name="Song X."/>
            <person name="Zhang H."/>
            <person name="Dai N."/>
            <person name="Sheng W."/>
            <person name="Hou X."/>
            <person name="Wei L."/>
        </authorList>
    </citation>
    <scope>NUCLEOTIDE SEQUENCE</scope>
    <source>
        <strain evidence="2">G02</strain>
        <tissue evidence="2">Leaf</tissue>
    </source>
</reference>
<gene>
    <name evidence="2" type="ORF">Sradi_6502100</name>
</gene>
<dbReference type="InterPro" id="IPR040256">
    <property type="entry name" value="At4g02000-like"/>
</dbReference>
<dbReference type="PANTHER" id="PTHR31286">
    <property type="entry name" value="GLYCINE-RICH CELL WALL STRUCTURAL PROTEIN 1.8-LIKE"/>
    <property type="match status" value="1"/>
</dbReference>
<dbReference type="AlphaFoldDB" id="A0AAW2JWI7"/>
<sequence>MRIFKWSPTFTPGQESSVVPVWACLPELPAHLFHKNALFTIASMIGTPLQIDDFTFNQSKLSKARICVEIDVTHSLLEEFDILIHGTTITQKVEYEQVPHYCRLCKHVGHQDTECYSKGNATKPRRRFPDAKQYHKQGKNVVEFQARQVLDRMPEANLTRTEVGVFAVDRQRYVPEAVVINAHKEIGELPQLIHSDEIEIIHAENDVLAVENDVLTAENEDSASENEFIRVVENNAIHEGHTNDNGDISVHCVNGVTNAENGITHAENNISNAENEVVITCGKGDENGLHVVDDASFRVGNDDINAILCVENAKVIEETEIVERKETEILGKEAEIVEKTVGIITTRPNIIFGDLWRGKRWISADNAFRLIQNLKRFGVAIKGIKEDVEAVIKRNKLAVSSAIQFQKCVLLYDPVRQLNLKPLDTGEQFDQGVPSPEKPSPIASRTRCCKKGKKALAVHRKERKIGKKR</sequence>
<evidence type="ECO:0000313" key="2">
    <source>
        <dbReference type="EMBL" id="KAL0298423.1"/>
    </source>
</evidence>
<dbReference type="PANTHER" id="PTHR31286:SF179">
    <property type="entry name" value="RNASE H TYPE-1 DOMAIN-CONTAINING PROTEIN"/>
    <property type="match status" value="1"/>
</dbReference>
<accession>A0AAW2JWI7</accession>
<proteinExistence type="predicted"/>
<protein>
    <recommendedName>
        <fullName evidence="3">DUF4283 domain-containing protein</fullName>
    </recommendedName>
</protein>
<comment type="caution">
    <text evidence="2">The sequence shown here is derived from an EMBL/GenBank/DDBJ whole genome shotgun (WGS) entry which is preliminary data.</text>
</comment>
<evidence type="ECO:0008006" key="3">
    <source>
        <dbReference type="Google" id="ProtNLM"/>
    </source>
</evidence>
<dbReference type="EMBL" id="JACGWJ010000031">
    <property type="protein sequence ID" value="KAL0298423.1"/>
    <property type="molecule type" value="Genomic_DNA"/>
</dbReference>
<feature type="region of interest" description="Disordered" evidence="1">
    <location>
        <begin position="427"/>
        <end position="446"/>
    </location>
</feature>
<organism evidence="2">
    <name type="scientific">Sesamum radiatum</name>
    <name type="common">Black benniseed</name>
    <dbReference type="NCBI Taxonomy" id="300843"/>
    <lineage>
        <taxon>Eukaryota</taxon>
        <taxon>Viridiplantae</taxon>
        <taxon>Streptophyta</taxon>
        <taxon>Embryophyta</taxon>
        <taxon>Tracheophyta</taxon>
        <taxon>Spermatophyta</taxon>
        <taxon>Magnoliopsida</taxon>
        <taxon>eudicotyledons</taxon>
        <taxon>Gunneridae</taxon>
        <taxon>Pentapetalae</taxon>
        <taxon>asterids</taxon>
        <taxon>lamiids</taxon>
        <taxon>Lamiales</taxon>
        <taxon>Pedaliaceae</taxon>
        <taxon>Sesamum</taxon>
    </lineage>
</organism>
<reference evidence="2" key="2">
    <citation type="journal article" date="2024" name="Plant">
        <title>Genomic evolution and insights into agronomic trait innovations of Sesamum species.</title>
        <authorList>
            <person name="Miao H."/>
            <person name="Wang L."/>
            <person name="Qu L."/>
            <person name="Liu H."/>
            <person name="Sun Y."/>
            <person name="Le M."/>
            <person name="Wang Q."/>
            <person name="Wei S."/>
            <person name="Zheng Y."/>
            <person name="Lin W."/>
            <person name="Duan Y."/>
            <person name="Cao H."/>
            <person name="Xiong S."/>
            <person name="Wang X."/>
            <person name="Wei L."/>
            <person name="Li C."/>
            <person name="Ma Q."/>
            <person name="Ju M."/>
            <person name="Zhao R."/>
            <person name="Li G."/>
            <person name="Mu C."/>
            <person name="Tian Q."/>
            <person name="Mei H."/>
            <person name="Zhang T."/>
            <person name="Gao T."/>
            <person name="Zhang H."/>
        </authorList>
    </citation>
    <scope>NUCLEOTIDE SEQUENCE</scope>
    <source>
        <strain evidence="2">G02</strain>
    </source>
</reference>